<sequence>MLKKNKQKILKNKLNTNILLKYELKNLILKSVIQNQNLNNKYRLFNLFLIKKKFKKNKKICLISGHNRSINNQLNMSRHNINYLSKLGLLQNFKIKSW</sequence>
<dbReference type="AlphaFoldDB" id="A0A345WJV1"/>
<organism evidence="1">
    <name type="scientific">Uronema marinum</name>
    <name type="common">Marine ciliate</name>
    <dbReference type="NCBI Taxonomy" id="35107"/>
    <lineage>
        <taxon>Eukaryota</taxon>
        <taxon>Sar</taxon>
        <taxon>Alveolata</taxon>
        <taxon>Ciliophora</taxon>
        <taxon>Intramacronucleata</taxon>
        <taxon>Oligohymenophorea</taxon>
        <taxon>Scuticociliatia</taxon>
        <taxon>Philasterida</taxon>
        <taxon>Uronematidae</taxon>
        <taxon>Uronema</taxon>
    </lineage>
</organism>
<proteinExistence type="predicted"/>
<keyword evidence="1" id="KW-0687">Ribonucleoprotein</keyword>
<protein>
    <submittedName>
        <fullName evidence="1">Ribosomal protein S14</fullName>
    </submittedName>
</protein>
<dbReference type="SUPFAM" id="SSF57716">
    <property type="entry name" value="Glucocorticoid receptor-like (DNA-binding domain)"/>
    <property type="match status" value="1"/>
</dbReference>
<evidence type="ECO:0000313" key="1">
    <source>
        <dbReference type="EMBL" id="AXJ93344.1"/>
    </source>
</evidence>
<reference evidence="1" key="1">
    <citation type="submission" date="2017-10" db="EMBL/GenBank/DDBJ databases">
        <authorList>
            <person name="Banno H."/>
            <person name="Chua N.-H."/>
        </authorList>
    </citation>
    <scope>NUCLEOTIDE SEQUENCE</scope>
</reference>
<dbReference type="Gene3D" id="1.10.287.1480">
    <property type="match status" value="1"/>
</dbReference>
<keyword evidence="1" id="KW-0689">Ribosomal protein</keyword>
<dbReference type="GeneID" id="37625958"/>
<accession>A0A345WJV1</accession>
<name>A0A345WJV1_UROMR</name>
<dbReference type="GO" id="GO:0005840">
    <property type="term" value="C:ribosome"/>
    <property type="evidence" value="ECO:0007669"/>
    <property type="project" value="UniProtKB-KW"/>
</dbReference>
<reference evidence="1" key="2">
    <citation type="journal article" date="2018" name="Mitochondrial DNA Part B Resour">
        <title>Uronema marinum mitochondrion, complete genome.</title>
        <authorList>
            <person name="Li R."/>
            <person name="Gao Y."/>
            <person name="Hou Y."/>
            <person name="Ye S."/>
            <person name="Wang L."/>
            <person name="Sun J."/>
            <person name="Li Q."/>
        </authorList>
    </citation>
    <scope>NUCLEOTIDE SEQUENCE</scope>
</reference>
<dbReference type="EMBL" id="MG272262">
    <property type="protein sequence ID" value="AXJ93344.1"/>
    <property type="molecule type" value="Genomic_DNA"/>
</dbReference>
<gene>
    <name evidence="1" type="primary">rps14</name>
</gene>
<dbReference type="RefSeq" id="YP_009512652.1">
    <property type="nucleotide sequence ID" value="NC_039174.1"/>
</dbReference>
<geneLocation type="mitochondrion" evidence="1"/>
<keyword evidence="1" id="KW-0496">Mitochondrion</keyword>